<organism evidence="2 3">
    <name type="scientific">Capnocytophaga canis</name>
    <dbReference type="NCBI Taxonomy" id="1848903"/>
    <lineage>
        <taxon>Bacteria</taxon>
        <taxon>Pseudomonadati</taxon>
        <taxon>Bacteroidota</taxon>
        <taxon>Flavobacteriia</taxon>
        <taxon>Flavobacteriales</taxon>
        <taxon>Flavobacteriaceae</taxon>
        <taxon>Capnocytophaga</taxon>
    </lineage>
</organism>
<keyword evidence="3" id="KW-1185">Reference proteome</keyword>
<protein>
    <submittedName>
        <fullName evidence="2">Uncharacterized protein</fullName>
    </submittedName>
</protein>
<feature type="transmembrane region" description="Helical" evidence="1">
    <location>
        <begin position="71"/>
        <end position="91"/>
    </location>
</feature>
<keyword evidence="1" id="KW-0812">Transmembrane</keyword>
<dbReference type="Proteomes" id="UP000045051">
    <property type="component" value="Unassembled WGS sequence"/>
</dbReference>
<proteinExistence type="predicted"/>
<keyword evidence="1" id="KW-1133">Transmembrane helix</keyword>
<evidence type="ECO:0000313" key="3">
    <source>
        <dbReference type="Proteomes" id="UP000045051"/>
    </source>
</evidence>
<dbReference type="AlphaFoldDB" id="A0A0B7ICG1"/>
<reference evidence="2 3" key="1">
    <citation type="submission" date="2015-01" db="EMBL/GenBank/DDBJ databases">
        <authorList>
            <person name="Xiang T."/>
            <person name="Song Y."/>
            <person name="Huang L."/>
            <person name="Wang B."/>
            <person name="Wu P."/>
        </authorList>
    </citation>
    <scope>NUCLEOTIDE SEQUENCE [LARGE SCALE GENOMIC DNA]</scope>
    <source>
        <strain evidence="2 3">CcD38</strain>
    </source>
</reference>
<evidence type="ECO:0000313" key="2">
    <source>
        <dbReference type="EMBL" id="CEN48404.1"/>
    </source>
</evidence>
<gene>
    <name evidence="2" type="ORF">CCAND38_60019</name>
</gene>
<sequence>MNEDNLHIQSGMQLPENYFDQFKKKLMNRVELEEYAPNKETFIVPEKYFEKSKQAILKATTKKTKTRMFSFVRYAVASVFTALILSSVWMYTSHNENNNVHFSDLTSAEIQGYFSDIYIEDKSYLIVEESEDVHLDNFLVGDIQSFGNIDSYLSEYDYRLDEY</sequence>
<accession>A0A0B7ICG1</accession>
<name>A0A0B7ICG1_9FLAO</name>
<dbReference type="RefSeq" id="WP_042344928.1">
    <property type="nucleotide sequence ID" value="NZ_CDOI01000173.1"/>
</dbReference>
<evidence type="ECO:0000256" key="1">
    <source>
        <dbReference type="SAM" id="Phobius"/>
    </source>
</evidence>
<keyword evidence="1" id="KW-0472">Membrane</keyword>
<dbReference type="EMBL" id="CDOI01000173">
    <property type="protein sequence ID" value="CEN48404.1"/>
    <property type="molecule type" value="Genomic_DNA"/>
</dbReference>